<keyword evidence="3" id="KW-1185">Reference proteome</keyword>
<reference evidence="2" key="1">
    <citation type="journal article" date="2014" name="Int. J. Syst. Evol. Microbiol.">
        <title>Complete genome sequence of Corynebacterium casei LMG S-19264T (=DSM 44701T), isolated from a smear-ripened cheese.</title>
        <authorList>
            <consortium name="US DOE Joint Genome Institute (JGI-PGF)"/>
            <person name="Walter F."/>
            <person name="Albersmeier A."/>
            <person name="Kalinowski J."/>
            <person name="Ruckert C."/>
        </authorList>
    </citation>
    <scope>NUCLEOTIDE SEQUENCE</scope>
    <source>
        <strain evidence="2">JCM 19831</strain>
    </source>
</reference>
<protein>
    <submittedName>
        <fullName evidence="2">Uncharacterized protein</fullName>
    </submittedName>
</protein>
<comment type="caution">
    <text evidence="2">The sequence shown here is derived from an EMBL/GenBank/DDBJ whole genome shotgun (WGS) entry which is preliminary data.</text>
</comment>
<name>A0A917X0C3_9ACTN</name>
<dbReference type="EMBL" id="BMPI01000035">
    <property type="protein sequence ID" value="GGM53572.1"/>
    <property type="molecule type" value="Genomic_DNA"/>
</dbReference>
<sequence>MTTDTTDDLRRQYAGPSVTTAPEHRAARQRTADEQAAVEARTCCVDAAAGPDDDGTLLHTLGCPNRCAVDVPCLDSGGRPGTYPCGTTAGHRGDHWVPPAARSLREAVAR</sequence>
<feature type="region of interest" description="Disordered" evidence="1">
    <location>
        <begin position="1"/>
        <end position="33"/>
    </location>
</feature>
<evidence type="ECO:0000313" key="2">
    <source>
        <dbReference type="EMBL" id="GGM53572.1"/>
    </source>
</evidence>
<dbReference type="Proteomes" id="UP000642070">
    <property type="component" value="Unassembled WGS sequence"/>
</dbReference>
<gene>
    <name evidence="2" type="ORF">GCM10007977_063930</name>
</gene>
<proteinExistence type="predicted"/>
<reference evidence="2" key="2">
    <citation type="submission" date="2020-09" db="EMBL/GenBank/DDBJ databases">
        <authorList>
            <person name="Sun Q."/>
            <person name="Ohkuma M."/>
        </authorList>
    </citation>
    <scope>NUCLEOTIDE SEQUENCE</scope>
    <source>
        <strain evidence="2">JCM 19831</strain>
    </source>
</reference>
<dbReference type="RefSeq" id="WP_190253702.1">
    <property type="nucleotide sequence ID" value="NZ_BMPI01000035.1"/>
</dbReference>
<accession>A0A917X0C3</accession>
<evidence type="ECO:0000256" key="1">
    <source>
        <dbReference type="SAM" id="MobiDB-lite"/>
    </source>
</evidence>
<evidence type="ECO:0000313" key="3">
    <source>
        <dbReference type="Proteomes" id="UP000642070"/>
    </source>
</evidence>
<dbReference type="AlphaFoldDB" id="A0A917X0C3"/>
<organism evidence="2 3">
    <name type="scientific">Dactylosporangium sucinum</name>
    <dbReference type="NCBI Taxonomy" id="1424081"/>
    <lineage>
        <taxon>Bacteria</taxon>
        <taxon>Bacillati</taxon>
        <taxon>Actinomycetota</taxon>
        <taxon>Actinomycetes</taxon>
        <taxon>Micromonosporales</taxon>
        <taxon>Micromonosporaceae</taxon>
        <taxon>Dactylosporangium</taxon>
    </lineage>
</organism>
<feature type="compositionally biased region" description="Basic and acidic residues" evidence="1">
    <location>
        <begin position="22"/>
        <end position="33"/>
    </location>
</feature>